<name>A0A6J5PYX5_9CAUD</name>
<organism evidence="1">
    <name type="scientific">uncultured Caudovirales phage</name>
    <dbReference type="NCBI Taxonomy" id="2100421"/>
    <lineage>
        <taxon>Viruses</taxon>
        <taxon>Duplodnaviria</taxon>
        <taxon>Heunggongvirae</taxon>
        <taxon>Uroviricota</taxon>
        <taxon>Caudoviricetes</taxon>
        <taxon>Peduoviridae</taxon>
        <taxon>Maltschvirus</taxon>
        <taxon>Maltschvirus maltsch</taxon>
    </lineage>
</organism>
<evidence type="ECO:0000313" key="1">
    <source>
        <dbReference type="EMBL" id="CAB4175807.1"/>
    </source>
</evidence>
<reference evidence="1" key="1">
    <citation type="submission" date="2020-05" db="EMBL/GenBank/DDBJ databases">
        <authorList>
            <person name="Chiriac C."/>
            <person name="Salcher M."/>
            <person name="Ghai R."/>
            <person name="Kavagutti S V."/>
        </authorList>
    </citation>
    <scope>NUCLEOTIDE SEQUENCE</scope>
</reference>
<accession>A0A6J5PYX5</accession>
<sequence length="384" mass="40984">MATITSAALGNGNGSYTTDIVVKDLDMTVSNYVKDRTPITNMAMSKKRKVNSTLHIWPNDYFRVPALNAKLEGAAVDSTAAASNTRANLGNYTQIFTTVIGATGTARAVEQAGGDPQAYQEVKQLTEIMFDVELQMVRADAASIKYSGQASTTQSSPNNGRRFGSLFSFAGTRSGNPTSGTGVLNIATSDSNDTTSATSTNTPFAGSLANAGLGYFSFATGQTLQAFSPVLYKQLVTVAEQRFNAKITNMVVPTSLRTTISDNIPQSRSINRFNPADKGDTIGTYEGDFNYTYQIDDSWVMDQTGSDNTSILFLNPDVVQWGSLRELGPNNEVFSNADASLDQYIMEGTLIVRNPAGVAVLAGMTTGAVVTTARASTQVARYLT</sequence>
<dbReference type="InterPro" id="IPR035198">
    <property type="entry name" value="SU10_MCP"/>
</dbReference>
<evidence type="ECO:0008006" key="2">
    <source>
        <dbReference type="Google" id="ProtNLM"/>
    </source>
</evidence>
<dbReference type="EMBL" id="LR796927">
    <property type="protein sequence ID" value="CAB4175807.1"/>
    <property type="molecule type" value="Genomic_DNA"/>
</dbReference>
<dbReference type="Pfam" id="PF17236">
    <property type="entry name" value="SU10_MCP"/>
    <property type="match status" value="1"/>
</dbReference>
<proteinExistence type="predicted"/>
<protein>
    <recommendedName>
        <fullName evidence="2">Major capsid protein</fullName>
    </recommendedName>
</protein>
<gene>
    <name evidence="1" type="ORF">UFOVP996_27</name>
</gene>